<dbReference type="SUPFAM" id="SSF49879">
    <property type="entry name" value="SMAD/FHA domain"/>
    <property type="match status" value="1"/>
</dbReference>
<evidence type="ECO:0000313" key="5">
    <source>
        <dbReference type="Proteomes" id="UP001500253"/>
    </source>
</evidence>
<dbReference type="InterPro" id="IPR008984">
    <property type="entry name" value="SMAD_FHA_dom_sf"/>
</dbReference>
<keyword evidence="1" id="KW-0597">Phosphoprotein</keyword>
<dbReference type="PROSITE" id="PS50006">
    <property type="entry name" value="FHA_DOMAIN"/>
    <property type="match status" value="1"/>
</dbReference>
<evidence type="ECO:0000313" key="4">
    <source>
        <dbReference type="EMBL" id="GAA2361786.1"/>
    </source>
</evidence>
<dbReference type="CDD" id="cd00060">
    <property type="entry name" value="FHA"/>
    <property type="match status" value="1"/>
</dbReference>
<comment type="caution">
    <text evidence="4">The sequence shown here is derived from an EMBL/GenBank/DDBJ whole genome shotgun (WGS) entry which is preliminary data.</text>
</comment>
<keyword evidence="5" id="KW-1185">Reference proteome</keyword>
<feature type="region of interest" description="Disordered" evidence="2">
    <location>
        <begin position="1"/>
        <end position="114"/>
    </location>
</feature>
<dbReference type="EMBL" id="BAAASD010000033">
    <property type="protein sequence ID" value="GAA2361786.1"/>
    <property type="molecule type" value="Genomic_DNA"/>
</dbReference>
<dbReference type="Pfam" id="PF00498">
    <property type="entry name" value="FHA"/>
    <property type="match status" value="1"/>
</dbReference>
<gene>
    <name evidence="4" type="ORF">GCM10010246_60800</name>
</gene>
<feature type="compositionally biased region" description="Basic and acidic residues" evidence="2">
    <location>
        <begin position="70"/>
        <end position="79"/>
    </location>
</feature>
<reference evidence="4 5" key="1">
    <citation type="journal article" date="2019" name="Int. J. Syst. Evol. Microbiol.">
        <title>The Global Catalogue of Microorganisms (GCM) 10K type strain sequencing project: providing services to taxonomists for standard genome sequencing and annotation.</title>
        <authorList>
            <consortium name="The Broad Institute Genomics Platform"/>
            <consortium name="The Broad Institute Genome Sequencing Center for Infectious Disease"/>
            <person name="Wu L."/>
            <person name="Ma J."/>
        </authorList>
    </citation>
    <scope>NUCLEOTIDE SEQUENCE [LARGE SCALE GENOMIC DNA]</scope>
    <source>
        <strain evidence="4 5">JCM 4316</strain>
    </source>
</reference>
<feature type="compositionally biased region" description="Acidic residues" evidence="2">
    <location>
        <begin position="13"/>
        <end position="26"/>
    </location>
</feature>
<dbReference type="Proteomes" id="UP001500253">
    <property type="component" value="Unassembled WGS sequence"/>
</dbReference>
<sequence length="263" mass="27475">MSGGAAPAGWWREDDDDEEGPEEGPLPEEAPAEREPGREPESGPPRGPRWQSLEEPGPTVDPGPAVDPEPTVRPDRAIHPEPAIPPDRAVRPEPPARPGPGGGTGPGRAGSSVSEPCWSCGAAMAPRDARCPSCDSTRTHVLLICGDPCLELRHGPGPPLTLGRHPDWAPRTAALFADRPKISRRHASITVEPDGTAWVEEPPAGSHNGTFLNNARLAPGIRTPLRDGDQLRLGLRVSIAVRLYGPGPAAGPATATATGPDVG</sequence>
<evidence type="ECO:0000256" key="1">
    <source>
        <dbReference type="ARBA" id="ARBA00022553"/>
    </source>
</evidence>
<dbReference type="SMART" id="SM00240">
    <property type="entry name" value="FHA"/>
    <property type="match status" value="1"/>
</dbReference>
<feature type="compositionally biased region" description="Gly residues" evidence="2">
    <location>
        <begin position="99"/>
        <end position="108"/>
    </location>
</feature>
<evidence type="ECO:0000256" key="2">
    <source>
        <dbReference type="SAM" id="MobiDB-lite"/>
    </source>
</evidence>
<proteinExistence type="predicted"/>
<evidence type="ECO:0000259" key="3">
    <source>
        <dbReference type="PROSITE" id="PS50006"/>
    </source>
</evidence>
<feature type="domain" description="FHA" evidence="3">
    <location>
        <begin position="160"/>
        <end position="217"/>
    </location>
</feature>
<organism evidence="4 5">
    <name type="scientific">Streptomyces cuspidosporus</name>
    <dbReference type="NCBI Taxonomy" id="66882"/>
    <lineage>
        <taxon>Bacteria</taxon>
        <taxon>Bacillati</taxon>
        <taxon>Actinomycetota</taxon>
        <taxon>Actinomycetes</taxon>
        <taxon>Kitasatosporales</taxon>
        <taxon>Streptomycetaceae</taxon>
        <taxon>Streptomyces</taxon>
    </lineage>
</organism>
<feature type="compositionally biased region" description="Basic and acidic residues" evidence="2">
    <location>
        <begin position="31"/>
        <end position="41"/>
    </location>
</feature>
<dbReference type="InterPro" id="IPR000253">
    <property type="entry name" value="FHA_dom"/>
</dbReference>
<dbReference type="Gene3D" id="2.60.200.20">
    <property type="match status" value="1"/>
</dbReference>
<accession>A0ABN3GUX3</accession>
<name>A0ABN3GUX3_9ACTN</name>
<protein>
    <recommendedName>
        <fullName evidence="3">FHA domain-containing protein</fullName>
    </recommendedName>
</protein>